<keyword evidence="2" id="KW-1185">Reference proteome</keyword>
<name>A0ACC1YI02_MELAZ</name>
<comment type="caution">
    <text evidence="1">The sequence shown here is derived from an EMBL/GenBank/DDBJ whole genome shotgun (WGS) entry which is preliminary data.</text>
</comment>
<dbReference type="Proteomes" id="UP001164539">
    <property type="component" value="Chromosome 3"/>
</dbReference>
<accession>A0ACC1YI02</accession>
<keyword evidence="1" id="KW-0560">Oxidoreductase</keyword>
<sequence length="123" mass="13341">MDIKDLVVLSGDADPSLNATYAEFLKVECPNPPNPATTVEMDPQSPLSFDSNYYRIVLQQKGLLQSDAALLTDGNSANIVSQLQDPNVFLSEFAKSVKKMGAVEVLTGNAGEIRKQCRVVNPK</sequence>
<proteinExistence type="predicted"/>
<keyword evidence="1" id="KW-0575">Peroxidase</keyword>
<organism evidence="1 2">
    <name type="scientific">Melia azedarach</name>
    <name type="common">Chinaberry tree</name>
    <dbReference type="NCBI Taxonomy" id="155640"/>
    <lineage>
        <taxon>Eukaryota</taxon>
        <taxon>Viridiplantae</taxon>
        <taxon>Streptophyta</taxon>
        <taxon>Embryophyta</taxon>
        <taxon>Tracheophyta</taxon>
        <taxon>Spermatophyta</taxon>
        <taxon>Magnoliopsida</taxon>
        <taxon>eudicotyledons</taxon>
        <taxon>Gunneridae</taxon>
        <taxon>Pentapetalae</taxon>
        <taxon>rosids</taxon>
        <taxon>malvids</taxon>
        <taxon>Sapindales</taxon>
        <taxon>Meliaceae</taxon>
        <taxon>Melia</taxon>
    </lineage>
</organism>
<gene>
    <name evidence="1" type="ORF">OWV82_005805</name>
</gene>
<reference evidence="1 2" key="1">
    <citation type="journal article" date="2023" name="Science">
        <title>Complex scaffold remodeling in plant triterpene biosynthesis.</title>
        <authorList>
            <person name="De La Pena R."/>
            <person name="Hodgson H."/>
            <person name="Liu J.C."/>
            <person name="Stephenson M.J."/>
            <person name="Martin A.C."/>
            <person name="Owen C."/>
            <person name="Harkess A."/>
            <person name="Leebens-Mack J."/>
            <person name="Jimenez L.E."/>
            <person name="Osbourn A."/>
            <person name="Sattely E.S."/>
        </authorList>
    </citation>
    <scope>NUCLEOTIDE SEQUENCE [LARGE SCALE GENOMIC DNA]</scope>
    <source>
        <strain evidence="2">cv. JPN11</strain>
        <tissue evidence="1">Leaf</tissue>
    </source>
</reference>
<evidence type="ECO:0000313" key="1">
    <source>
        <dbReference type="EMBL" id="KAJ4722280.1"/>
    </source>
</evidence>
<evidence type="ECO:0000313" key="2">
    <source>
        <dbReference type="Proteomes" id="UP001164539"/>
    </source>
</evidence>
<protein>
    <submittedName>
        <fullName evidence="1">Peroxidase</fullName>
    </submittedName>
</protein>
<dbReference type="EMBL" id="CM051396">
    <property type="protein sequence ID" value="KAJ4722280.1"/>
    <property type="molecule type" value="Genomic_DNA"/>
</dbReference>